<name>A1AU42_PELPD</name>
<dbReference type="GO" id="GO:0004805">
    <property type="term" value="F:trehalose-phosphatase activity"/>
    <property type="evidence" value="ECO:0007669"/>
    <property type="project" value="UniProtKB-EC"/>
</dbReference>
<dbReference type="KEGG" id="ppd:Ppro_3270"/>
<evidence type="ECO:0000313" key="4">
    <source>
        <dbReference type="Proteomes" id="UP000006732"/>
    </source>
</evidence>
<keyword evidence="2" id="KW-0479">Metal-binding</keyword>
<dbReference type="AlphaFoldDB" id="A1AU42"/>
<keyword evidence="1 2" id="KW-0378">Hydrolase</keyword>
<dbReference type="HOGENOM" id="CLU_037265_2_1_7"/>
<dbReference type="GO" id="GO:0005992">
    <property type="term" value="P:trehalose biosynthetic process"/>
    <property type="evidence" value="ECO:0007669"/>
    <property type="project" value="UniProtKB-UniPathway"/>
</dbReference>
<reference evidence="3 4" key="1">
    <citation type="submission" date="2006-10" db="EMBL/GenBank/DDBJ databases">
        <title>Complete sequence of chromosome of Pelobacter propionicus DSM 2379.</title>
        <authorList>
            <consortium name="US DOE Joint Genome Institute"/>
            <person name="Copeland A."/>
            <person name="Lucas S."/>
            <person name="Lapidus A."/>
            <person name="Barry K."/>
            <person name="Detter J.C."/>
            <person name="Glavina del Rio T."/>
            <person name="Hammon N."/>
            <person name="Israni S."/>
            <person name="Dalin E."/>
            <person name="Tice H."/>
            <person name="Pitluck S."/>
            <person name="Saunders E."/>
            <person name="Brettin T."/>
            <person name="Bruce D."/>
            <person name="Han C."/>
            <person name="Tapia R."/>
            <person name="Schmutz J."/>
            <person name="Larimer F."/>
            <person name="Land M."/>
            <person name="Hauser L."/>
            <person name="Kyrpides N."/>
            <person name="Kim E."/>
            <person name="Lovley D."/>
            <person name="Richardson P."/>
        </authorList>
    </citation>
    <scope>NUCLEOTIDE SEQUENCE [LARGE SCALE GENOMIC DNA]</scope>
    <source>
        <strain evidence="4">DSM 2379 / NBRC 103807 / OttBd1</strain>
    </source>
</reference>
<keyword evidence="4" id="KW-1185">Reference proteome</keyword>
<dbReference type="PANTHER" id="PTHR43768:SF3">
    <property type="entry name" value="TREHALOSE 6-PHOSPHATE PHOSPHATASE"/>
    <property type="match status" value="1"/>
</dbReference>
<comment type="function">
    <text evidence="2">Removes the phosphate from trehalose 6-phosphate to produce free trehalose.</text>
</comment>
<dbReference type="SUPFAM" id="SSF56784">
    <property type="entry name" value="HAD-like"/>
    <property type="match status" value="1"/>
</dbReference>
<evidence type="ECO:0000256" key="1">
    <source>
        <dbReference type="ARBA" id="ARBA00022801"/>
    </source>
</evidence>
<dbReference type="InterPro" id="IPR044651">
    <property type="entry name" value="OTSB-like"/>
</dbReference>
<comment type="pathway">
    <text evidence="2">Glycan biosynthesis; trehalose biosynthesis.</text>
</comment>
<comment type="similarity">
    <text evidence="2">Belongs to the trehalose phosphatase family.</text>
</comment>
<dbReference type="STRING" id="338966.Ppro_3270"/>
<dbReference type="RefSeq" id="WP_011737080.1">
    <property type="nucleotide sequence ID" value="NC_008609.1"/>
</dbReference>
<proteinExistence type="inferred from homology"/>
<dbReference type="PANTHER" id="PTHR43768">
    <property type="entry name" value="TREHALOSE 6-PHOSPHATE PHOSPHATASE"/>
    <property type="match status" value="1"/>
</dbReference>
<dbReference type="InterPro" id="IPR036412">
    <property type="entry name" value="HAD-like_sf"/>
</dbReference>
<dbReference type="Gene3D" id="3.40.50.1000">
    <property type="entry name" value="HAD superfamily/HAD-like"/>
    <property type="match status" value="1"/>
</dbReference>
<dbReference type="Pfam" id="PF02358">
    <property type="entry name" value="Trehalose_PPase"/>
    <property type="match status" value="1"/>
</dbReference>
<dbReference type="EMBL" id="CP000482">
    <property type="protein sequence ID" value="ABL00863.1"/>
    <property type="molecule type" value="Genomic_DNA"/>
</dbReference>
<dbReference type="InterPro" id="IPR023214">
    <property type="entry name" value="HAD_sf"/>
</dbReference>
<sequence>MIQNRPGRYLLDDAGLTELRSFVDAGTLLAFDLDGTLAPIVADPSAIVIPGHIQESMARLCAMATVVILTGRGREDALSFLGFEPCMVVGNHGAEGLPGWEEREREFRELCAGWKQQLHLSLAGTSSGIFLEDKRLSLSLHYRNAAGRGEAFATIIEAIGALVPAPERISGKFVENVVPRGAPRKGRALLDTLRYLGTGRALYVGDDATDEDVFRLRNERIFGVRVGASSSTAADYYLKDQQEIDRVLREIIDILSHPSCDAA</sequence>
<dbReference type="eggNOG" id="COG1877">
    <property type="taxonomic scope" value="Bacteria"/>
</dbReference>
<dbReference type="GO" id="GO:0046872">
    <property type="term" value="F:metal ion binding"/>
    <property type="evidence" value="ECO:0007669"/>
    <property type="project" value="UniProtKB-KW"/>
</dbReference>
<dbReference type="OrthoDB" id="414934at2"/>
<gene>
    <name evidence="3" type="ordered locus">Ppro_3270</name>
</gene>
<evidence type="ECO:0000313" key="3">
    <source>
        <dbReference type="EMBL" id="ABL00863.1"/>
    </source>
</evidence>
<organism evidence="3 4">
    <name type="scientific">Pelobacter propionicus (strain DSM 2379 / NBRC 103807 / OttBd1)</name>
    <dbReference type="NCBI Taxonomy" id="338966"/>
    <lineage>
        <taxon>Bacteria</taxon>
        <taxon>Pseudomonadati</taxon>
        <taxon>Thermodesulfobacteriota</taxon>
        <taxon>Desulfuromonadia</taxon>
        <taxon>Desulfuromonadales</taxon>
        <taxon>Desulfuromonadaceae</taxon>
        <taxon>Pelobacter</taxon>
    </lineage>
</organism>
<dbReference type="EC" id="3.1.3.12" evidence="2"/>
<dbReference type="NCBIfam" id="TIGR00685">
    <property type="entry name" value="T6PP"/>
    <property type="match status" value="1"/>
</dbReference>
<comment type="catalytic activity">
    <reaction evidence="2">
        <text>alpha,alpha-trehalose 6-phosphate + H2O = alpha,alpha-trehalose + phosphate</text>
        <dbReference type="Rhea" id="RHEA:23420"/>
        <dbReference type="ChEBI" id="CHEBI:15377"/>
        <dbReference type="ChEBI" id="CHEBI:16551"/>
        <dbReference type="ChEBI" id="CHEBI:43474"/>
        <dbReference type="ChEBI" id="CHEBI:58429"/>
        <dbReference type="EC" id="3.1.3.12"/>
    </reaction>
</comment>
<comment type="cofactor">
    <cofactor evidence="2">
        <name>Mg(2+)</name>
        <dbReference type="ChEBI" id="CHEBI:18420"/>
    </cofactor>
</comment>
<protein>
    <recommendedName>
        <fullName evidence="2">Trehalose 6-phosphate phosphatase</fullName>
        <ecNumber evidence="2">3.1.3.12</ecNumber>
    </recommendedName>
</protein>
<dbReference type="Proteomes" id="UP000006732">
    <property type="component" value="Chromosome"/>
</dbReference>
<evidence type="ECO:0000256" key="2">
    <source>
        <dbReference type="RuleBase" id="RU361117"/>
    </source>
</evidence>
<dbReference type="UniPathway" id="UPA00299"/>
<accession>A1AU42</accession>
<dbReference type="InterPro" id="IPR003337">
    <property type="entry name" value="Trehalose_PPase"/>
</dbReference>
<dbReference type="Gene3D" id="3.30.70.1020">
    <property type="entry name" value="Trehalose-6-phosphate phosphatase related protein, domain 2"/>
    <property type="match status" value="1"/>
</dbReference>
<keyword evidence="2" id="KW-0460">Magnesium</keyword>